<dbReference type="RefSeq" id="WP_250427969.1">
    <property type="nucleotide sequence ID" value="NZ_JALPRR010000001.1"/>
</dbReference>
<dbReference type="PROSITE" id="PS51257">
    <property type="entry name" value="PROKAR_LIPOPROTEIN"/>
    <property type="match status" value="1"/>
</dbReference>
<reference evidence="2" key="1">
    <citation type="journal article" date="2019" name="Int. J. Syst. Evol. Microbiol.">
        <title>The Global Catalogue of Microorganisms (GCM) 10K type strain sequencing project: providing services to taxonomists for standard genome sequencing and annotation.</title>
        <authorList>
            <consortium name="The Broad Institute Genomics Platform"/>
            <consortium name="The Broad Institute Genome Sequencing Center for Infectious Disease"/>
            <person name="Wu L."/>
            <person name="Ma J."/>
        </authorList>
    </citation>
    <scope>NUCLEOTIDE SEQUENCE [LARGE SCALE GENOMIC DNA]</scope>
    <source>
        <strain evidence="2">CGMCC 4.1782</strain>
    </source>
</reference>
<gene>
    <name evidence="1" type="ORF">ACFSKP_08420</name>
</gene>
<evidence type="ECO:0000313" key="1">
    <source>
        <dbReference type="EMBL" id="MFD2246276.1"/>
    </source>
</evidence>
<accession>A0ABW5CUZ3</accession>
<comment type="caution">
    <text evidence="1">The sequence shown here is derived from an EMBL/GenBank/DDBJ whole genome shotgun (WGS) entry which is preliminary data.</text>
</comment>
<evidence type="ECO:0000313" key="2">
    <source>
        <dbReference type="Proteomes" id="UP001597374"/>
    </source>
</evidence>
<name>A0ABW5CUZ3_9BACT</name>
<dbReference type="Proteomes" id="UP001597374">
    <property type="component" value="Unassembled WGS sequence"/>
</dbReference>
<dbReference type="EMBL" id="JBHUIM010000001">
    <property type="protein sequence ID" value="MFD2246276.1"/>
    <property type="molecule type" value="Genomic_DNA"/>
</dbReference>
<organism evidence="1 2">
    <name type="scientific">Pontibacter ruber</name>
    <dbReference type="NCBI Taxonomy" id="1343895"/>
    <lineage>
        <taxon>Bacteria</taxon>
        <taxon>Pseudomonadati</taxon>
        <taxon>Bacteroidota</taxon>
        <taxon>Cytophagia</taxon>
        <taxon>Cytophagales</taxon>
        <taxon>Hymenobacteraceae</taxon>
        <taxon>Pontibacter</taxon>
    </lineage>
</organism>
<keyword evidence="2" id="KW-1185">Reference proteome</keyword>
<protein>
    <submittedName>
        <fullName evidence="1">Uncharacterized protein</fullName>
    </submittedName>
</protein>
<sequence>MKQLYPFILSGLLLLSSCYRTLSSEGGGQGYVRKDNLPVNPADVTLPPGYTLEPVATGLTYLTDVAFDAQRHLHVIEVGYSYGEEFLEPRLLRVEAGGESRPGSCYKRQAGAGFCYPFSGQERARCHAGIQRRNHPG</sequence>
<proteinExistence type="predicted"/>